<dbReference type="EMBL" id="JAGIOD010000002">
    <property type="protein sequence ID" value="MBP2383341.1"/>
    <property type="molecule type" value="Genomic_DNA"/>
</dbReference>
<evidence type="ECO:0000256" key="2">
    <source>
        <dbReference type="ARBA" id="ARBA00023015"/>
    </source>
</evidence>
<dbReference type="InterPro" id="IPR000551">
    <property type="entry name" value="MerR-type_HTH_dom"/>
</dbReference>
<gene>
    <name evidence="7" type="ORF">JOF43_003330</name>
</gene>
<accession>A0ABS4X4P0</accession>
<feature type="region of interest" description="Disordered" evidence="5">
    <location>
        <begin position="230"/>
        <end position="260"/>
    </location>
</feature>
<keyword evidence="2" id="KW-0805">Transcription regulation</keyword>
<dbReference type="PANTHER" id="PTHR30204:SF69">
    <property type="entry name" value="MERR-FAMILY TRANSCRIPTIONAL REGULATOR"/>
    <property type="match status" value="1"/>
</dbReference>
<dbReference type="Proteomes" id="UP001519290">
    <property type="component" value="Unassembled WGS sequence"/>
</dbReference>
<proteinExistence type="predicted"/>
<evidence type="ECO:0000256" key="1">
    <source>
        <dbReference type="ARBA" id="ARBA00022491"/>
    </source>
</evidence>
<dbReference type="GO" id="GO:0003677">
    <property type="term" value="F:DNA binding"/>
    <property type="evidence" value="ECO:0007669"/>
    <property type="project" value="UniProtKB-KW"/>
</dbReference>
<dbReference type="InterPro" id="IPR009061">
    <property type="entry name" value="DNA-bd_dom_put_sf"/>
</dbReference>
<dbReference type="PROSITE" id="PS50937">
    <property type="entry name" value="HTH_MERR_2"/>
    <property type="match status" value="1"/>
</dbReference>
<dbReference type="PANTHER" id="PTHR30204">
    <property type="entry name" value="REDOX-CYCLING DRUG-SENSING TRANSCRIPTIONAL ACTIVATOR SOXR"/>
    <property type="match status" value="1"/>
</dbReference>
<reference evidence="7 8" key="1">
    <citation type="submission" date="2021-03" db="EMBL/GenBank/DDBJ databases">
        <title>Sequencing the genomes of 1000 actinobacteria strains.</title>
        <authorList>
            <person name="Klenk H.-P."/>
        </authorList>
    </citation>
    <scope>NUCLEOTIDE SEQUENCE [LARGE SCALE GENOMIC DNA]</scope>
    <source>
        <strain evidence="7 8">DSM 14566</strain>
    </source>
</reference>
<evidence type="ECO:0000313" key="8">
    <source>
        <dbReference type="Proteomes" id="UP001519290"/>
    </source>
</evidence>
<dbReference type="Pfam" id="PF13411">
    <property type="entry name" value="MerR_1"/>
    <property type="match status" value="1"/>
</dbReference>
<feature type="domain" description="HTH merR-type" evidence="6">
    <location>
        <begin position="2"/>
        <end position="71"/>
    </location>
</feature>
<dbReference type="RefSeq" id="WP_209904037.1">
    <property type="nucleotide sequence ID" value="NZ_BAAAJW010000012.1"/>
</dbReference>
<dbReference type="SMART" id="SM00422">
    <property type="entry name" value="HTH_MERR"/>
    <property type="match status" value="1"/>
</dbReference>
<sequence length="260" mass="28666">MTWSTRQLAELARTSVNTVRHYHKVGLLPEPERAANGYKLYRAAHLIRLLQITRLSELGIPLAQIAAVDRDDPDARDQLRRVDAELEESIARLTRARADLAQVLEHRAPAVTPAGFAELAPGLTDAQQSLLAVYATVFDASAVEEFREALADPQETDREFEELPADADADVIDDLARRMVPGTRRTRREHPGLVDPTPSAPDGGHAAREAMAHALVELYNPAQLQVLGRLDELLAQQPDQDPAPPSGPRGRERRRAAGDR</sequence>
<protein>
    <submittedName>
        <fullName evidence="7">DNA-binding transcriptional MerR regulator</fullName>
    </submittedName>
</protein>
<dbReference type="InterPro" id="IPR047057">
    <property type="entry name" value="MerR_fam"/>
</dbReference>
<keyword evidence="1" id="KW-0678">Repressor</keyword>
<comment type="caution">
    <text evidence="7">The sequence shown here is derived from an EMBL/GenBank/DDBJ whole genome shotgun (WGS) entry which is preliminary data.</text>
</comment>
<dbReference type="CDD" id="cd01106">
    <property type="entry name" value="HTH_TipAL-Mta"/>
    <property type="match status" value="1"/>
</dbReference>
<feature type="region of interest" description="Disordered" evidence="5">
    <location>
        <begin position="180"/>
        <end position="206"/>
    </location>
</feature>
<keyword evidence="8" id="KW-1185">Reference proteome</keyword>
<evidence type="ECO:0000259" key="6">
    <source>
        <dbReference type="PROSITE" id="PS50937"/>
    </source>
</evidence>
<evidence type="ECO:0000256" key="4">
    <source>
        <dbReference type="ARBA" id="ARBA00023163"/>
    </source>
</evidence>
<keyword evidence="3 7" id="KW-0238">DNA-binding</keyword>
<organism evidence="7 8">
    <name type="scientific">Brachybacterium sacelli</name>
    <dbReference type="NCBI Taxonomy" id="173364"/>
    <lineage>
        <taxon>Bacteria</taxon>
        <taxon>Bacillati</taxon>
        <taxon>Actinomycetota</taxon>
        <taxon>Actinomycetes</taxon>
        <taxon>Micrococcales</taxon>
        <taxon>Dermabacteraceae</taxon>
        <taxon>Brachybacterium</taxon>
    </lineage>
</organism>
<dbReference type="Gene3D" id="1.10.1660.10">
    <property type="match status" value="1"/>
</dbReference>
<evidence type="ECO:0000256" key="3">
    <source>
        <dbReference type="ARBA" id="ARBA00023125"/>
    </source>
</evidence>
<keyword evidence="4" id="KW-0804">Transcription</keyword>
<evidence type="ECO:0000313" key="7">
    <source>
        <dbReference type="EMBL" id="MBP2383341.1"/>
    </source>
</evidence>
<dbReference type="SUPFAM" id="SSF46955">
    <property type="entry name" value="Putative DNA-binding domain"/>
    <property type="match status" value="1"/>
</dbReference>
<name>A0ABS4X4P0_9MICO</name>
<evidence type="ECO:0000256" key="5">
    <source>
        <dbReference type="SAM" id="MobiDB-lite"/>
    </source>
</evidence>